<dbReference type="EMBL" id="MN740431">
    <property type="protein sequence ID" value="QHU06246.1"/>
    <property type="molecule type" value="Genomic_DNA"/>
</dbReference>
<evidence type="ECO:0000313" key="2">
    <source>
        <dbReference type="EMBL" id="QHU06246.1"/>
    </source>
</evidence>
<keyword evidence="1" id="KW-0812">Transmembrane</keyword>
<feature type="transmembrane region" description="Helical" evidence="1">
    <location>
        <begin position="94"/>
        <end position="115"/>
    </location>
</feature>
<protein>
    <submittedName>
        <fullName evidence="2">Uncharacterized protein</fullName>
    </submittedName>
</protein>
<feature type="transmembrane region" description="Helical" evidence="1">
    <location>
        <begin position="270"/>
        <end position="292"/>
    </location>
</feature>
<dbReference type="InterPro" id="IPR013320">
    <property type="entry name" value="ConA-like_dom_sf"/>
</dbReference>
<proteinExistence type="predicted"/>
<feature type="transmembrane region" description="Helical" evidence="1">
    <location>
        <begin position="366"/>
        <end position="385"/>
    </location>
</feature>
<feature type="transmembrane region" description="Helical" evidence="1">
    <location>
        <begin position="299"/>
        <end position="323"/>
    </location>
</feature>
<reference evidence="2" key="1">
    <citation type="journal article" date="2020" name="Nature">
        <title>Giant virus diversity and host interactions through global metagenomics.</title>
        <authorList>
            <person name="Schulz F."/>
            <person name="Roux S."/>
            <person name="Paez-Espino D."/>
            <person name="Jungbluth S."/>
            <person name="Walsh D.A."/>
            <person name="Denef V.J."/>
            <person name="McMahon K.D."/>
            <person name="Konstantinidis K.T."/>
            <person name="Eloe-Fadrosh E.A."/>
            <person name="Kyrpides N.C."/>
            <person name="Woyke T."/>
        </authorList>
    </citation>
    <scope>NUCLEOTIDE SEQUENCE</scope>
    <source>
        <strain evidence="2">GVMAG-M-3300027747-57</strain>
    </source>
</reference>
<feature type="transmembrane region" description="Helical" evidence="1">
    <location>
        <begin position="135"/>
        <end position="158"/>
    </location>
</feature>
<dbReference type="SUPFAM" id="SSF49899">
    <property type="entry name" value="Concanavalin A-like lectins/glucanases"/>
    <property type="match status" value="1"/>
</dbReference>
<dbReference type="AlphaFoldDB" id="A0A6C0JN69"/>
<sequence>MSEIIKFYTYIIGIILILAFVITILVKNDKFHDRMFDDKKKNIRTDTQEGIETIVLLTFIGYILFNFIVMSSSFDEIRMIIPNYAANSGIEADIMIGVIEMLVFTTIILGMNVNLHDKMFEDKPKPRVRIETPEGKGTLAMILLIAYVVFYFMLKYAYPSGADFIKPINSLLEVVPLVLSIVLWLLNKIFNPGKPGTTSSSLFGDLDQSLISIYGIFYTLLLVIIFILYSASKDPKALTTNTYVYILMFMLPTVFALLYLGPIMMASSSVIFKTGMISLLALIVIAAIYFYINMNSSSFLAVSFIWGIIIGLILLVGLALLFYMLSNYLKTFTGWSGFIVYFIFYIPCLLIDFFKYILKEFQMTSRLVYVLFFIEILLISLYILLPKIINWFDKKDGVVILDNGVFLNKSTDIGTSELFEIPYKKLESKDIGKVYKTNYSISMWIYLNIQPTNFNGYLKETNIFDFGKGKPKVTYYNDTKDNIHKNKYFIYFTNNKDTNKYEISLPIQKWNNFVFNYESNKVDLFINGELVKSFKFNKSNLPTIEPSDIITVGNKDGLDGAICNVRIYPEKLSQLHITSAYNLLMFKNPPTQSSNPNTFN</sequence>
<feature type="transmembrane region" description="Helical" evidence="1">
    <location>
        <begin position="243"/>
        <end position="264"/>
    </location>
</feature>
<feature type="transmembrane region" description="Helical" evidence="1">
    <location>
        <begin position="7"/>
        <end position="26"/>
    </location>
</feature>
<feature type="transmembrane region" description="Helical" evidence="1">
    <location>
        <begin position="335"/>
        <end position="354"/>
    </location>
</feature>
<keyword evidence="1" id="KW-1133">Transmembrane helix</keyword>
<feature type="transmembrane region" description="Helical" evidence="1">
    <location>
        <begin position="210"/>
        <end position="231"/>
    </location>
</feature>
<name>A0A6C0JN69_9ZZZZ</name>
<feature type="transmembrane region" description="Helical" evidence="1">
    <location>
        <begin position="54"/>
        <end position="74"/>
    </location>
</feature>
<evidence type="ECO:0000256" key="1">
    <source>
        <dbReference type="SAM" id="Phobius"/>
    </source>
</evidence>
<accession>A0A6C0JN69</accession>
<dbReference type="Pfam" id="PF13385">
    <property type="entry name" value="Laminin_G_3"/>
    <property type="match status" value="1"/>
</dbReference>
<keyword evidence="1" id="KW-0472">Membrane</keyword>
<dbReference type="Gene3D" id="2.60.120.200">
    <property type="match status" value="1"/>
</dbReference>
<organism evidence="2">
    <name type="scientific">viral metagenome</name>
    <dbReference type="NCBI Taxonomy" id="1070528"/>
    <lineage>
        <taxon>unclassified sequences</taxon>
        <taxon>metagenomes</taxon>
        <taxon>organismal metagenomes</taxon>
    </lineage>
</organism>